<dbReference type="PANTHER" id="PTHR42953">
    <property type="entry name" value="HIGH-AFFINITY ZINC UPTAKE SYSTEM PROTEIN ZNUA-RELATED"/>
    <property type="match status" value="1"/>
</dbReference>
<dbReference type="CDD" id="cd01017">
    <property type="entry name" value="AdcA"/>
    <property type="match status" value="1"/>
</dbReference>
<comment type="caution">
    <text evidence="8">The sequence shown here is derived from an EMBL/GenBank/DDBJ whole genome shotgun (WGS) entry which is preliminary data.</text>
</comment>
<dbReference type="AlphaFoldDB" id="A0A6B3VWP3"/>
<evidence type="ECO:0000256" key="1">
    <source>
        <dbReference type="ARBA" id="ARBA00022448"/>
    </source>
</evidence>
<keyword evidence="9" id="KW-1185">Reference proteome</keyword>
<dbReference type="Proteomes" id="UP000570010">
    <property type="component" value="Unassembled WGS sequence"/>
</dbReference>
<proteinExistence type="inferred from homology"/>
<keyword evidence="4" id="KW-0175">Coiled coil</keyword>
<evidence type="ECO:0000313" key="9">
    <source>
        <dbReference type="Proteomes" id="UP000472971"/>
    </source>
</evidence>
<name>A0A6B3VWP3_9BACI</name>
<accession>A0A6B3VWP3</accession>
<protein>
    <submittedName>
        <fullName evidence="8">Zinc ABC transporter substrate-binding protein</fullName>
    </submittedName>
</protein>
<feature type="chain" id="PRO_5038247431" evidence="6">
    <location>
        <begin position="21"/>
        <end position="331"/>
    </location>
</feature>
<organism evidence="8 9">
    <name type="scientific">Bacillus aquiflavi</name>
    <dbReference type="NCBI Taxonomy" id="2672567"/>
    <lineage>
        <taxon>Bacteria</taxon>
        <taxon>Bacillati</taxon>
        <taxon>Bacillota</taxon>
        <taxon>Bacilli</taxon>
        <taxon>Bacillales</taxon>
        <taxon>Bacillaceae</taxon>
        <taxon>Bacillus</taxon>
    </lineage>
</organism>
<sequence length="331" mass="37793">MKKVLIFFSLLLTAALFLSGCNEETKQTNKKETEKTISADKTLTVYTTVYPLQFFTKKIGGDFVNVETIYPPGSDEHTFEPSQKDMIKLAEADLFFYIGLGLEGFVDNAKKTLKNEKVTMVATGEMLHLNETNENDHADEEKHEDEHGHEDDHGHTHGDIDPHVWLDPVYALELAEAIKNELIHKMPEEKSTFENNFEELSNELKEIDQDFKNTITNAKQKNIIVSHAAYGYWEKRYGLHQISISGLSTTSEPSQKQLETIIETAKEYQIKYILFEQNVNSHLTEIVQKEVGAEPLTLHNLGVLTDDDIKNKDDYITLMRENISTLQKALN</sequence>
<dbReference type="Pfam" id="PF01297">
    <property type="entry name" value="ZnuA"/>
    <property type="match status" value="1"/>
</dbReference>
<reference evidence="7 10" key="2">
    <citation type="submission" date="2020-07" db="EMBL/GenBank/DDBJ databases">
        <authorList>
            <person name="Feng H."/>
        </authorList>
    </citation>
    <scope>NUCLEOTIDE SEQUENCE [LARGE SCALE GENOMIC DNA]</scope>
    <source>
        <strain evidence="10">s-12</strain>
        <strain evidence="7">S-12</strain>
    </source>
</reference>
<evidence type="ECO:0000313" key="8">
    <source>
        <dbReference type="EMBL" id="NEY81668.1"/>
    </source>
</evidence>
<keyword evidence="1 3" id="KW-0813">Transport</keyword>
<gene>
    <name evidence="8" type="ORF">G4D64_09190</name>
    <name evidence="7" type="ORF">H1Z61_09800</name>
</gene>
<dbReference type="InterPro" id="IPR006128">
    <property type="entry name" value="Lipoprotein_PsaA-like"/>
</dbReference>
<dbReference type="PRINTS" id="PR00691">
    <property type="entry name" value="ADHESINB"/>
</dbReference>
<feature type="compositionally biased region" description="Basic and acidic residues" evidence="5">
    <location>
        <begin position="134"/>
        <end position="160"/>
    </location>
</feature>
<feature type="coiled-coil region" evidence="4">
    <location>
        <begin position="190"/>
        <end position="217"/>
    </location>
</feature>
<dbReference type="GO" id="GO:0007155">
    <property type="term" value="P:cell adhesion"/>
    <property type="evidence" value="ECO:0007669"/>
    <property type="project" value="InterPro"/>
</dbReference>
<dbReference type="InterPro" id="IPR050492">
    <property type="entry name" value="Bact_metal-bind_prot9"/>
</dbReference>
<evidence type="ECO:0000256" key="6">
    <source>
        <dbReference type="SAM" id="SignalP"/>
    </source>
</evidence>
<dbReference type="Proteomes" id="UP000472971">
    <property type="component" value="Unassembled WGS sequence"/>
</dbReference>
<feature type="region of interest" description="Disordered" evidence="5">
    <location>
        <begin position="129"/>
        <end position="160"/>
    </location>
</feature>
<evidence type="ECO:0000313" key="7">
    <source>
        <dbReference type="EMBL" id="MBA4537413.1"/>
    </source>
</evidence>
<dbReference type="PRINTS" id="PR00690">
    <property type="entry name" value="ADHESNFAMILY"/>
</dbReference>
<evidence type="ECO:0000256" key="5">
    <source>
        <dbReference type="SAM" id="MobiDB-lite"/>
    </source>
</evidence>
<dbReference type="InterPro" id="IPR006129">
    <property type="entry name" value="AdhesinB"/>
</dbReference>
<reference evidence="8 9" key="1">
    <citation type="submission" date="2020-02" db="EMBL/GenBank/DDBJ databases">
        <title>Bacillus aquiflavi sp. nov., isolated from yellow water of strong flavor Chinese baijiu in Yibin region of China.</title>
        <authorList>
            <person name="Xie J."/>
        </authorList>
    </citation>
    <scope>NUCLEOTIDE SEQUENCE [LARGE SCALE GENOMIC DNA]</scope>
    <source>
        <strain evidence="8 9">3H-10</strain>
    </source>
</reference>
<dbReference type="EMBL" id="JACEIO010000021">
    <property type="protein sequence ID" value="MBA4537413.1"/>
    <property type="molecule type" value="Genomic_DNA"/>
</dbReference>
<evidence type="ECO:0000256" key="4">
    <source>
        <dbReference type="SAM" id="Coils"/>
    </source>
</evidence>
<evidence type="ECO:0000256" key="2">
    <source>
        <dbReference type="ARBA" id="ARBA00022729"/>
    </source>
</evidence>
<comment type="similarity">
    <text evidence="3">Belongs to the bacterial solute-binding protein 9 family.</text>
</comment>
<evidence type="ECO:0000256" key="3">
    <source>
        <dbReference type="RuleBase" id="RU003512"/>
    </source>
</evidence>
<dbReference type="GO" id="GO:0046872">
    <property type="term" value="F:metal ion binding"/>
    <property type="evidence" value="ECO:0007669"/>
    <property type="project" value="InterPro"/>
</dbReference>
<dbReference type="RefSeq" id="WP_163242065.1">
    <property type="nucleotide sequence ID" value="NZ_JAAIWN010000019.1"/>
</dbReference>
<feature type="signal peptide" evidence="6">
    <location>
        <begin position="1"/>
        <end position="20"/>
    </location>
</feature>
<dbReference type="SUPFAM" id="SSF53807">
    <property type="entry name" value="Helical backbone' metal receptor"/>
    <property type="match status" value="1"/>
</dbReference>
<evidence type="ECO:0000313" key="10">
    <source>
        <dbReference type="Proteomes" id="UP000570010"/>
    </source>
</evidence>
<dbReference type="PROSITE" id="PS51257">
    <property type="entry name" value="PROKAR_LIPOPROTEIN"/>
    <property type="match status" value="1"/>
</dbReference>
<dbReference type="EMBL" id="JAAIWN010000019">
    <property type="protein sequence ID" value="NEY81668.1"/>
    <property type="molecule type" value="Genomic_DNA"/>
</dbReference>
<keyword evidence="2 6" id="KW-0732">Signal</keyword>
<dbReference type="InterPro" id="IPR006127">
    <property type="entry name" value="ZnuA-like"/>
</dbReference>
<dbReference type="GO" id="GO:0030001">
    <property type="term" value="P:metal ion transport"/>
    <property type="evidence" value="ECO:0007669"/>
    <property type="project" value="InterPro"/>
</dbReference>
<dbReference type="Gene3D" id="3.40.50.1980">
    <property type="entry name" value="Nitrogenase molybdenum iron protein domain"/>
    <property type="match status" value="2"/>
</dbReference>
<dbReference type="PANTHER" id="PTHR42953:SF8">
    <property type="entry name" value="ZINT DOMAIN-CONTAINING PROTEIN"/>
    <property type="match status" value="1"/>
</dbReference>